<evidence type="ECO:0000256" key="1">
    <source>
        <dbReference type="SAM" id="MobiDB-lite"/>
    </source>
</evidence>
<name>A0ABD0SPE5_LOXSC</name>
<reference evidence="3 4" key="1">
    <citation type="submission" date="2024-06" db="EMBL/GenBank/DDBJ databases">
        <title>A chromosome-level genome assembly of beet webworm, Loxostege sticticalis.</title>
        <authorList>
            <person name="Zhang Y."/>
        </authorList>
    </citation>
    <scope>NUCLEOTIDE SEQUENCE [LARGE SCALE GENOMIC DNA]</scope>
    <source>
        <strain evidence="3">AQ028</strain>
        <tissue evidence="3">Male pupae</tissue>
    </source>
</reference>
<feature type="signal peptide" evidence="2">
    <location>
        <begin position="1"/>
        <end position="25"/>
    </location>
</feature>
<dbReference type="EMBL" id="JBEDNZ010000017">
    <property type="protein sequence ID" value="KAL0821667.1"/>
    <property type="molecule type" value="Genomic_DNA"/>
</dbReference>
<feature type="compositionally biased region" description="Polar residues" evidence="1">
    <location>
        <begin position="59"/>
        <end position="71"/>
    </location>
</feature>
<dbReference type="Proteomes" id="UP001549921">
    <property type="component" value="Unassembled WGS sequence"/>
</dbReference>
<evidence type="ECO:0000313" key="3">
    <source>
        <dbReference type="EMBL" id="KAL0821667.1"/>
    </source>
</evidence>
<evidence type="ECO:0008006" key="5">
    <source>
        <dbReference type="Google" id="ProtNLM"/>
    </source>
</evidence>
<organism evidence="3 4">
    <name type="scientific">Loxostege sticticalis</name>
    <name type="common">Beet webworm moth</name>
    <dbReference type="NCBI Taxonomy" id="481309"/>
    <lineage>
        <taxon>Eukaryota</taxon>
        <taxon>Metazoa</taxon>
        <taxon>Ecdysozoa</taxon>
        <taxon>Arthropoda</taxon>
        <taxon>Hexapoda</taxon>
        <taxon>Insecta</taxon>
        <taxon>Pterygota</taxon>
        <taxon>Neoptera</taxon>
        <taxon>Endopterygota</taxon>
        <taxon>Lepidoptera</taxon>
        <taxon>Glossata</taxon>
        <taxon>Ditrysia</taxon>
        <taxon>Pyraloidea</taxon>
        <taxon>Crambidae</taxon>
        <taxon>Pyraustinae</taxon>
        <taxon>Loxostege</taxon>
    </lineage>
</organism>
<accession>A0ABD0SPE5</accession>
<evidence type="ECO:0000256" key="2">
    <source>
        <dbReference type="SAM" id="SignalP"/>
    </source>
</evidence>
<dbReference type="AlphaFoldDB" id="A0ABD0SPE5"/>
<feature type="chain" id="PRO_5044831093" description="Protein sleepless" evidence="2">
    <location>
        <begin position="26"/>
        <end position="222"/>
    </location>
</feature>
<gene>
    <name evidence="3" type="ORF">ABMA28_005107</name>
</gene>
<sequence>MFSARYLLCVQILVLGLGLNIKTNALECYVCKGCRTVTSNDIGTCRPRMRPTTERPDTDSTSIRPSVTEPQTTHEPEATNKPVSTEEPLTTSTVFSSPNSDQDVLYDVNVRHNRARRYNPYYDFVPMRALKDADDDDDVEAEARCLVVTFIEANGEANVIRGCSYESDDIEARCREALGDSYNGTMQSCKVCNGELCNSSTTSTYTFSLMILSVLFTVKMSY</sequence>
<comment type="caution">
    <text evidence="3">The sequence shown here is derived from an EMBL/GenBank/DDBJ whole genome shotgun (WGS) entry which is preliminary data.</text>
</comment>
<feature type="region of interest" description="Disordered" evidence="1">
    <location>
        <begin position="42"/>
        <end position="98"/>
    </location>
</feature>
<feature type="compositionally biased region" description="Polar residues" evidence="1">
    <location>
        <begin position="81"/>
        <end position="98"/>
    </location>
</feature>
<evidence type="ECO:0000313" key="4">
    <source>
        <dbReference type="Proteomes" id="UP001549921"/>
    </source>
</evidence>
<keyword evidence="2" id="KW-0732">Signal</keyword>
<protein>
    <recommendedName>
        <fullName evidence="5">Protein sleepless</fullName>
    </recommendedName>
</protein>
<proteinExistence type="predicted"/>